<dbReference type="SUPFAM" id="SSF53335">
    <property type="entry name" value="S-adenosyl-L-methionine-dependent methyltransferases"/>
    <property type="match status" value="1"/>
</dbReference>
<dbReference type="EMBL" id="BARW01011919">
    <property type="protein sequence ID" value="GAI78294.1"/>
    <property type="molecule type" value="Genomic_DNA"/>
</dbReference>
<dbReference type="PANTHER" id="PTHR32319:SF0">
    <property type="entry name" value="BACTERIAL HEMOLYSIN-LIKE PROTEIN"/>
    <property type="match status" value="1"/>
</dbReference>
<evidence type="ECO:0000256" key="1">
    <source>
        <dbReference type="ARBA" id="ARBA00022884"/>
    </source>
</evidence>
<dbReference type="PIRSF" id="PIRSF005578">
    <property type="entry name" value="TlyA"/>
    <property type="match status" value="1"/>
</dbReference>
<dbReference type="SMART" id="SM00363">
    <property type="entry name" value="S4"/>
    <property type="match status" value="1"/>
</dbReference>
<feature type="domain" description="RNA-binding S4" evidence="3">
    <location>
        <begin position="1"/>
        <end position="64"/>
    </location>
</feature>
<comment type="similarity">
    <text evidence="2">Belongs to the TlyA family.</text>
</comment>
<dbReference type="GO" id="GO:0032259">
    <property type="term" value="P:methylation"/>
    <property type="evidence" value="ECO:0007669"/>
    <property type="project" value="InterPro"/>
</dbReference>
<dbReference type="InterPro" id="IPR047048">
    <property type="entry name" value="TlyA"/>
</dbReference>
<name>X1TE24_9ZZZZ</name>
<accession>X1TE24</accession>
<dbReference type="Gene3D" id="3.40.50.150">
    <property type="entry name" value="Vaccinia Virus protein VP39"/>
    <property type="match status" value="1"/>
</dbReference>
<feature type="non-terminal residue" evidence="4">
    <location>
        <position position="225"/>
    </location>
</feature>
<dbReference type="InterPro" id="IPR002877">
    <property type="entry name" value="RNA_MeTrfase_FtsJ_dom"/>
</dbReference>
<dbReference type="AlphaFoldDB" id="X1TE24"/>
<keyword evidence="1" id="KW-0694">RNA-binding</keyword>
<comment type="caution">
    <text evidence="4">The sequence shown here is derived from an EMBL/GenBank/DDBJ whole genome shotgun (WGS) entry which is preliminary data.</text>
</comment>
<evidence type="ECO:0000259" key="3">
    <source>
        <dbReference type="SMART" id="SM00363"/>
    </source>
</evidence>
<dbReference type="GO" id="GO:0008168">
    <property type="term" value="F:methyltransferase activity"/>
    <property type="evidence" value="ECO:0007669"/>
    <property type="project" value="InterPro"/>
</dbReference>
<dbReference type="InterPro" id="IPR002942">
    <property type="entry name" value="S4_RNA-bd"/>
</dbReference>
<dbReference type="InterPro" id="IPR036986">
    <property type="entry name" value="S4_RNA-bd_sf"/>
</dbReference>
<dbReference type="PANTHER" id="PTHR32319">
    <property type="entry name" value="BACTERIAL HEMOLYSIN-LIKE PROTEIN"/>
    <property type="match status" value="1"/>
</dbReference>
<dbReference type="Gene3D" id="3.10.290.10">
    <property type="entry name" value="RNA-binding S4 domain"/>
    <property type="match status" value="1"/>
</dbReference>
<dbReference type="CDD" id="cd02440">
    <property type="entry name" value="AdoMet_MTases"/>
    <property type="match status" value="1"/>
</dbReference>
<dbReference type="PROSITE" id="PS50889">
    <property type="entry name" value="S4"/>
    <property type="match status" value="1"/>
</dbReference>
<sequence length="225" mass="24982">MDILLVEKGFFSTREKAKSAIMAGEIFVDGEKFNKAGRIVKSDINISAIKRETAYVSRGGEKLEKAIKVFNVNVKGKRVIDVGASTGGFTDCLLKFGAQKVYCIDVGYGQLAWKLQKDSRVVVVDRTNIRYLTADKFDSLFDLATIDVSFISLDKILPAVYNLIKEEGEVVALIKPQFEAGRELVQKGGLVKKAEVHQMVIERVSNSARKIGFNVQDLNFSPLKK</sequence>
<evidence type="ECO:0000256" key="2">
    <source>
        <dbReference type="ARBA" id="ARBA00029460"/>
    </source>
</evidence>
<protein>
    <recommendedName>
        <fullName evidence="3">RNA-binding S4 domain-containing protein</fullName>
    </recommendedName>
</protein>
<evidence type="ECO:0000313" key="4">
    <source>
        <dbReference type="EMBL" id="GAI78294.1"/>
    </source>
</evidence>
<dbReference type="Pfam" id="PF01728">
    <property type="entry name" value="FtsJ"/>
    <property type="match status" value="1"/>
</dbReference>
<dbReference type="Pfam" id="PF01479">
    <property type="entry name" value="S4"/>
    <property type="match status" value="1"/>
</dbReference>
<dbReference type="InterPro" id="IPR029063">
    <property type="entry name" value="SAM-dependent_MTases_sf"/>
</dbReference>
<dbReference type="NCBIfam" id="TIGR00478">
    <property type="entry name" value="tly"/>
    <property type="match status" value="1"/>
</dbReference>
<dbReference type="GO" id="GO:0003723">
    <property type="term" value="F:RNA binding"/>
    <property type="evidence" value="ECO:0007669"/>
    <property type="project" value="UniProtKB-KW"/>
</dbReference>
<proteinExistence type="inferred from homology"/>
<organism evidence="4">
    <name type="scientific">marine sediment metagenome</name>
    <dbReference type="NCBI Taxonomy" id="412755"/>
    <lineage>
        <taxon>unclassified sequences</taxon>
        <taxon>metagenomes</taxon>
        <taxon>ecological metagenomes</taxon>
    </lineage>
</organism>
<gene>
    <name evidence="4" type="ORF">S12H4_22739</name>
</gene>
<dbReference type="InterPro" id="IPR004538">
    <property type="entry name" value="Hemolysin_A/TlyA"/>
</dbReference>
<reference evidence="4" key="1">
    <citation type="journal article" date="2014" name="Front. Microbiol.">
        <title>High frequency of phylogenetically diverse reductive dehalogenase-homologous genes in deep subseafloor sedimentary metagenomes.</title>
        <authorList>
            <person name="Kawai M."/>
            <person name="Futagami T."/>
            <person name="Toyoda A."/>
            <person name="Takaki Y."/>
            <person name="Nishi S."/>
            <person name="Hori S."/>
            <person name="Arai W."/>
            <person name="Tsubouchi T."/>
            <person name="Morono Y."/>
            <person name="Uchiyama I."/>
            <person name="Ito T."/>
            <person name="Fujiyama A."/>
            <person name="Inagaki F."/>
            <person name="Takami H."/>
        </authorList>
    </citation>
    <scope>NUCLEOTIDE SEQUENCE</scope>
    <source>
        <strain evidence="4">Expedition CK06-06</strain>
    </source>
</reference>
<dbReference type="SUPFAM" id="SSF55174">
    <property type="entry name" value="Alpha-L RNA-binding motif"/>
    <property type="match status" value="1"/>
</dbReference>